<protein>
    <submittedName>
        <fullName evidence="2">Phosphotransferase family enzyme</fullName>
    </submittedName>
</protein>
<name>A0ABX9DYL0_9PSEU</name>
<keyword evidence="3" id="KW-1185">Reference proteome</keyword>
<dbReference type="RefSeq" id="WP_112230799.1">
    <property type="nucleotide sequence ID" value="NZ_QLTT01000011.1"/>
</dbReference>
<feature type="domain" description="Aminoglycoside phosphotransferase" evidence="1">
    <location>
        <begin position="230"/>
        <end position="301"/>
    </location>
</feature>
<dbReference type="SUPFAM" id="SSF56112">
    <property type="entry name" value="Protein kinase-like (PK-like)"/>
    <property type="match status" value="1"/>
</dbReference>
<evidence type="ECO:0000313" key="3">
    <source>
        <dbReference type="Proteomes" id="UP000248714"/>
    </source>
</evidence>
<dbReference type="Pfam" id="PF01636">
    <property type="entry name" value="APH"/>
    <property type="match status" value="1"/>
</dbReference>
<dbReference type="InterPro" id="IPR002575">
    <property type="entry name" value="Aminoglycoside_PTrfase"/>
</dbReference>
<accession>A0ABX9DYL0</accession>
<reference evidence="2 3" key="1">
    <citation type="submission" date="2018-06" db="EMBL/GenBank/DDBJ databases">
        <title>Genomic Encyclopedia of Type Strains, Phase IV (KMG-IV): sequencing the most valuable type-strain genomes for metagenomic binning, comparative biology and taxonomic classification.</title>
        <authorList>
            <person name="Goeker M."/>
        </authorList>
    </citation>
    <scope>NUCLEOTIDE SEQUENCE [LARGE SCALE GENOMIC DNA]</scope>
    <source>
        <strain evidence="2 3">DSM 45479</strain>
    </source>
</reference>
<evidence type="ECO:0000313" key="2">
    <source>
        <dbReference type="EMBL" id="RAS60783.1"/>
    </source>
</evidence>
<dbReference type="EMBL" id="QLTT01000011">
    <property type="protein sequence ID" value="RAS60783.1"/>
    <property type="molecule type" value="Genomic_DNA"/>
</dbReference>
<sequence length="356" mass="39260">MTERPLLRWERPDRTIVALVSTPGGFAGRVGPIPVATSDWNHVQPVNAVLRDLLGAETNVLRLVSVEGGDIMCGGEVTYHVEAYGEPDRTQLHPAEEPEADAEHRMPWARLGGPAELVAWADTVLARTGPAEQIRTWNLSSVHRLPTADGLVWLKAVPSFFADEGTVIKMVAAHDPTLVPAVLASAPGRVLLSDAKGANCSQLTPEMVERIVPRWVAVQHALAGEPRLPSSAVPMPSFGLPETLTHGDFHSGNWRDSGVIIDWSDACWGHPALDANRLMERDPGLRDLIAQVWSEAWLRHRPDSEPLKALEVARRASMLHNAVKYQEFLDNIEQSERIYHEGDPQAELRAVRQLVR</sequence>
<proteinExistence type="predicted"/>
<dbReference type="Gene3D" id="3.90.1200.10">
    <property type="match status" value="1"/>
</dbReference>
<evidence type="ECO:0000259" key="1">
    <source>
        <dbReference type="Pfam" id="PF01636"/>
    </source>
</evidence>
<dbReference type="InterPro" id="IPR011009">
    <property type="entry name" value="Kinase-like_dom_sf"/>
</dbReference>
<dbReference type="Proteomes" id="UP000248714">
    <property type="component" value="Unassembled WGS sequence"/>
</dbReference>
<comment type="caution">
    <text evidence="2">The sequence shown here is derived from an EMBL/GenBank/DDBJ whole genome shotgun (WGS) entry which is preliminary data.</text>
</comment>
<gene>
    <name evidence="2" type="ORF">C8D87_111202</name>
</gene>
<organism evidence="2 3">
    <name type="scientific">Lentzea atacamensis</name>
    <dbReference type="NCBI Taxonomy" id="531938"/>
    <lineage>
        <taxon>Bacteria</taxon>
        <taxon>Bacillati</taxon>
        <taxon>Actinomycetota</taxon>
        <taxon>Actinomycetes</taxon>
        <taxon>Pseudonocardiales</taxon>
        <taxon>Pseudonocardiaceae</taxon>
        <taxon>Lentzea</taxon>
    </lineage>
</organism>